<dbReference type="EMBL" id="JANBUJ010003264">
    <property type="protein sequence ID" value="KAJ2761297.1"/>
    <property type="molecule type" value="Genomic_DNA"/>
</dbReference>
<gene>
    <name evidence="1" type="primary">mlp-1</name>
    <name evidence="1" type="ORF">IWQ57_006088</name>
</gene>
<evidence type="ECO:0000313" key="2">
    <source>
        <dbReference type="Proteomes" id="UP001140234"/>
    </source>
</evidence>
<protein>
    <submittedName>
        <fullName evidence="1">Cysteine and glycine-rich protein</fullName>
    </submittedName>
</protein>
<reference evidence="1" key="1">
    <citation type="submission" date="2022-07" db="EMBL/GenBank/DDBJ databases">
        <title>Phylogenomic reconstructions and comparative analyses of Kickxellomycotina fungi.</title>
        <authorList>
            <person name="Reynolds N.K."/>
            <person name="Stajich J.E."/>
            <person name="Barry K."/>
            <person name="Grigoriev I.V."/>
            <person name="Crous P."/>
            <person name="Smith M.E."/>
        </authorList>
    </citation>
    <scope>NUCLEOTIDE SEQUENCE</scope>
    <source>
        <strain evidence="1">CBS 109366</strain>
    </source>
</reference>
<comment type="caution">
    <text evidence="1">The sequence shown here is derived from an EMBL/GenBank/DDBJ whole genome shotgun (WGS) entry which is preliminary data.</text>
</comment>
<sequence length="371" mass="39969">MAYISRAPKCPRCDRAVYAAEEIIGPEGPWHRACFKCRVCACRLDATTMMERDSDVYCKSCFRRGAAPEVPAAANARPEARHERDEYARSPPPQTAQPPPQTPPRAGFGGATGLSPSSVFSSGRRGFSMPAAKDICPRCAKPIYHAEKVVGPGGPWHRACFKCRQCGTALSSTKLTEHEGEAFCQVCYTKLYSPRGYNIGGSTEPLPPRTSPSPRASPVRSSDHGRAPLSQTAYRQRALGPGQRSWESPAAGAGGLSLPVARSGSAASRPEPPRNRLSFGQPYRPRPVAGLGAAPPDICPRCSSTIYAAEQGIAAGRKYHRRCIRCAACDTSISSLQIAERDGDIYCKQCYAKNFGPKGYRPSLGPSINDH</sequence>
<accession>A0ACC1JKL2</accession>
<dbReference type="Proteomes" id="UP001140234">
    <property type="component" value="Unassembled WGS sequence"/>
</dbReference>
<organism evidence="1 2">
    <name type="scientific">Coemansia nantahalensis</name>
    <dbReference type="NCBI Taxonomy" id="2789366"/>
    <lineage>
        <taxon>Eukaryota</taxon>
        <taxon>Fungi</taxon>
        <taxon>Fungi incertae sedis</taxon>
        <taxon>Zoopagomycota</taxon>
        <taxon>Kickxellomycotina</taxon>
        <taxon>Kickxellomycetes</taxon>
        <taxon>Kickxellales</taxon>
        <taxon>Kickxellaceae</taxon>
        <taxon>Coemansia</taxon>
    </lineage>
</organism>
<name>A0ACC1JKL2_9FUNG</name>
<evidence type="ECO:0000313" key="1">
    <source>
        <dbReference type="EMBL" id="KAJ2761297.1"/>
    </source>
</evidence>
<keyword evidence="2" id="KW-1185">Reference proteome</keyword>
<proteinExistence type="predicted"/>